<dbReference type="RefSeq" id="XP_022717998.1">
    <property type="nucleotide sequence ID" value="XM_022862263.1"/>
</dbReference>
<reference evidence="3" key="1">
    <citation type="submission" date="2025-08" db="UniProtKB">
        <authorList>
            <consortium name="RefSeq"/>
        </authorList>
    </citation>
    <scope>IDENTIFICATION</scope>
    <source>
        <tissue evidence="3">Fruit stalk</tissue>
    </source>
</reference>
<feature type="region of interest" description="Disordered" evidence="1">
    <location>
        <begin position="1"/>
        <end position="26"/>
    </location>
</feature>
<feature type="compositionally biased region" description="Basic and acidic residues" evidence="1">
    <location>
        <begin position="1"/>
        <end position="15"/>
    </location>
</feature>
<dbReference type="OrthoDB" id="1162579at2759"/>
<name>A0A6P5WQ70_DURZI</name>
<organism evidence="2 3">
    <name type="scientific">Durio zibethinus</name>
    <name type="common">Durian</name>
    <dbReference type="NCBI Taxonomy" id="66656"/>
    <lineage>
        <taxon>Eukaryota</taxon>
        <taxon>Viridiplantae</taxon>
        <taxon>Streptophyta</taxon>
        <taxon>Embryophyta</taxon>
        <taxon>Tracheophyta</taxon>
        <taxon>Spermatophyta</taxon>
        <taxon>Magnoliopsida</taxon>
        <taxon>eudicotyledons</taxon>
        <taxon>Gunneridae</taxon>
        <taxon>Pentapetalae</taxon>
        <taxon>rosids</taxon>
        <taxon>malvids</taxon>
        <taxon>Malvales</taxon>
        <taxon>Malvaceae</taxon>
        <taxon>Helicteroideae</taxon>
        <taxon>Durio</taxon>
    </lineage>
</organism>
<gene>
    <name evidence="3" type="primary">LOC111276520</name>
</gene>
<dbReference type="Proteomes" id="UP000515121">
    <property type="component" value="Unplaced"/>
</dbReference>
<proteinExistence type="predicted"/>
<dbReference type="GeneID" id="111276520"/>
<protein>
    <submittedName>
        <fullName evidence="3">Uncharacterized protein LOC111276520</fullName>
    </submittedName>
</protein>
<evidence type="ECO:0000256" key="1">
    <source>
        <dbReference type="SAM" id="MobiDB-lite"/>
    </source>
</evidence>
<sequence>MYEAKHRSFATEEGRPQGSTTSFTADTAKDEIKKAVEVAENVGDTAKKTLDGALKATKDTTQGIKEILTKSDDEKEIEKDVAVDEARKVDQLLDTKEYRSIKELRAKAGAYDKAQ</sequence>
<keyword evidence="2" id="KW-1185">Reference proteome</keyword>
<evidence type="ECO:0000313" key="2">
    <source>
        <dbReference type="Proteomes" id="UP000515121"/>
    </source>
</evidence>
<accession>A0A6P5WQ70</accession>
<evidence type="ECO:0000313" key="3">
    <source>
        <dbReference type="RefSeq" id="XP_022717998.1"/>
    </source>
</evidence>
<dbReference type="KEGG" id="dzi:111276520"/>
<dbReference type="AlphaFoldDB" id="A0A6P5WQ70"/>